<proteinExistence type="predicted"/>
<comment type="caution">
    <text evidence="2">The sequence shown here is derived from an EMBL/GenBank/DDBJ whole genome shotgun (WGS) entry which is preliminary data.</text>
</comment>
<dbReference type="EMBL" id="QKYV01000001">
    <property type="protein sequence ID" value="PZW44212.1"/>
    <property type="molecule type" value="Genomic_DNA"/>
</dbReference>
<dbReference type="Pfam" id="PF13425">
    <property type="entry name" value="O-antigen_lig"/>
    <property type="match status" value="1"/>
</dbReference>
<name>A0A2W7IEZ9_9FLAO</name>
<feature type="transmembrane region" description="Helical" evidence="1">
    <location>
        <begin position="49"/>
        <end position="68"/>
    </location>
</feature>
<dbReference type="InterPro" id="IPR049504">
    <property type="entry name" value="O-antigen_lig"/>
</dbReference>
<organism evidence="2 3">
    <name type="scientific">Mesonia algae</name>
    <dbReference type="NCBI Taxonomy" id="213248"/>
    <lineage>
        <taxon>Bacteria</taxon>
        <taxon>Pseudomonadati</taxon>
        <taxon>Bacteroidota</taxon>
        <taxon>Flavobacteriia</taxon>
        <taxon>Flavobacteriales</taxon>
        <taxon>Flavobacteriaceae</taxon>
        <taxon>Mesonia</taxon>
    </lineage>
</organism>
<feature type="transmembrane region" description="Helical" evidence="1">
    <location>
        <begin position="20"/>
        <end position="42"/>
    </location>
</feature>
<keyword evidence="1" id="KW-0472">Membrane</keyword>
<dbReference type="RefSeq" id="WP_170116570.1">
    <property type="nucleotide sequence ID" value="NZ_QKYV01000001.1"/>
</dbReference>
<accession>A0A2W7IEZ9</accession>
<gene>
    <name evidence="2" type="ORF">LX95_00546</name>
</gene>
<reference evidence="2 3" key="1">
    <citation type="submission" date="2018-06" db="EMBL/GenBank/DDBJ databases">
        <title>Genomic Encyclopedia of Archaeal and Bacterial Type Strains, Phase II (KMG-II): from individual species to whole genera.</title>
        <authorList>
            <person name="Goeker M."/>
        </authorList>
    </citation>
    <scope>NUCLEOTIDE SEQUENCE [LARGE SCALE GENOMIC DNA]</scope>
    <source>
        <strain evidence="2 3">DSM 15361</strain>
    </source>
</reference>
<keyword evidence="1" id="KW-0812">Transmembrane</keyword>
<feature type="transmembrane region" description="Helical" evidence="1">
    <location>
        <begin position="107"/>
        <end position="125"/>
    </location>
</feature>
<feature type="transmembrane region" description="Helical" evidence="1">
    <location>
        <begin position="145"/>
        <end position="168"/>
    </location>
</feature>
<evidence type="ECO:0000313" key="2">
    <source>
        <dbReference type="EMBL" id="PZW44212.1"/>
    </source>
</evidence>
<keyword evidence="1" id="KW-1133">Transmembrane helix</keyword>
<feature type="transmembrane region" description="Helical" evidence="1">
    <location>
        <begin position="174"/>
        <end position="207"/>
    </location>
</feature>
<evidence type="ECO:0000313" key="3">
    <source>
        <dbReference type="Proteomes" id="UP000249542"/>
    </source>
</evidence>
<dbReference type="GO" id="GO:0016874">
    <property type="term" value="F:ligase activity"/>
    <property type="evidence" value="ECO:0007669"/>
    <property type="project" value="UniProtKB-KW"/>
</dbReference>
<keyword evidence="3" id="KW-1185">Reference proteome</keyword>
<dbReference type="AlphaFoldDB" id="A0A2W7IEZ9"/>
<protein>
    <submittedName>
        <fullName evidence="2">O-antigen ligase-like membrane protein</fullName>
    </submittedName>
</protein>
<evidence type="ECO:0000256" key="1">
    <source>
        <dbReference type="SAM" id="Phobius"/>
    </source>
</evidence>
<sequence>MMFLLLPVDMVNGVLLTNGIILPISVSQALKLVIVLLIFFSLIRYPKQLFLLFFLIIVLLIPSFFQILKSFNVVFLVNDLIKINRYIIPFYGFFFFQNYFKNNDGSLVFKMLHFSYFVLVVNILLKHVGLGYPMYEFGDIGSKGFFYAGNEISALLLILSSIISFNLWSRNRIFYVVIALFNILVALSIASKTSVFGILLIHILIPIKRPTVKKINLKALSNVSIISMLSLPAIIYFGWAFVKSSNLYNRISYFYDKFDFLTFMLSNRNVFFKDSFEVYTQDYNFLEKIIGVGQTTYEQLNDYRLVEIDIVDIFFTYSFIGLSIFIMALLFIWLQAIMFSKNINKYPYANFVLMMLIMLIAISSTAGHVFSSGMAGIYVGLLFSLFYIINSNYKNEA</sequence>
<dbReference type="Proteomes" id="UP000249542">
    <property type="component" value="Unassembled WGS sequence"/>
</dbReference>
<feature type="transmembrane region" description="Helical" evidence="1">
    <location>
        <begin position="313"/>
        <end position="334"/>
    </location>
</feature>
<feature type="transmembrane region" description="Helical" evidence="1">
    <location>
        <begin position="219"/>
        <end position="242"/>
    </location>
</feature>
<keyword evidence="2" id="KW-0436">Ligase</keyword>
<feature type="transmembrane region" description="Helical" evidence="1">
    <location>
        <begin position="346"/>
        <end position="363"/>
    </location>
</feature>
<feature type="transmembrane region" description="Helical" evidence="1">
    <location>
        <begin position="369"/>
        <end position="389"/>
    </location>
</feature>